<feature type="transmembrane region" description="Helical" evidence="6">
    <location>
        <begin position="348"/>
        <end position="371"/>
    </location>
</feature>
<evidence type="ECO:0000256" key="1">
    <source>
        <dbReference type="ARBA" id="ARBA00004141"/>
    </source>
</evidence>
<dbReference type="STRING" id="520767.ATZ99_12920"/>
<protein>
    <submittedName>
        <fullName evidence="7">Divalent metal cation transporter MntH</fullName>
    </submittedName>
</protein>
<feature type="transmembrane region" description="Helical" evidence="6">
    <location>
        <begin position="391"/>
        <end position="412"/>
    </location>
</feature>
<dbReference type="RefSeq" id="WP_068748422.1">
    <property type="nucleotide sequence ID" value="NZ_LOHZ01000030.1"/>
</dbReference>
<dbReference type="OrthoDB" id="141480at2"/>
<feature type="transmembrane region" description="Helical" evidence="6">
    <location>
        <begin position="125"/>
        <end position="143"/>
    </location>
</feature>
<name>A0A162MHW9_9FIRM</name>
<keyword evidence="4 6" id="KW-1133">Transmembrane helix</keyword>
<sequence length="413" mass="45012">MNQKNGGFFKRMLLLFSIIGPGLITGIADDDATGIATYASVGASYGYRMLWGLFLITISLIIVQEMAARMGAVTGKGLSALIRENFGVKMTLFAMLTLLITNLAITVADFAGAAASLEILNVPKYISVPLIALLVWMVILRGSYRKAERFFLILSLVMVSYIITAFLVKPDWGEVIRSTFVPSFSFDRDFVMMFIAMVGTTITPWMQFYHQASVVDKGIDVKHYEYEKMDVVIGSLVSNVLAFFIIVTTAATLNKAGITIDMAEDAAAALRPLAGNYASTLFAIGLFGASLIAAHIVPLSTAYAITEAFGFENGLDKTFKEAPVFYGIILFFIILGSLVIFLPSSVFIQLIIISQVVTGILTPIILIYMIVLTNKKEVMGEYVNGRIFNAVAWVTVGFIILLTVILTLSPLIG</sequence>
<gene>
    <name evidence="7" type="primary">mntH_2</name>
    <name evidence="7" type="ORF">ATZ99_12920</name>
</gene>
<dbReference type="GO" id="GO:0005886">
    <property type="term" value="C:plasma membrane"/>
    <property type="evidence" value="ECO:0007669"/>
    <property type="project" value="TreeGrafter"/>
</dbReference>
<dbReference type="AlphaFoldDB" id="A0A162MHW9"/>
<feature type="transmembrane region" description="Helical" evidence="6">
    <location>
        <begin position="190"/>
        <end position="210"/>
    </location>
</feature>
<dbReference type="InterPro" id="IPR001046">
    <property type="entry name" value="NRAMP_fam"/>
</dbReference>
<evidence type="ECO:0000313" key="8">
    <source>
        <dbReference type="Proteomes" id="UP000075737"/>
    </source>
</evidence>
<comment type="caution">
    <text evidence="7">The sequence shown here is derived from an EMBL/GenBank/DDBJ whole genome shotgun (WGS) entry which is preliminary data.</text>
</comment>
<keyword evidence="2" id="KW-0813">Transport</keyword>
<organism evidence="7 8">
    <name type="scientific">Thermovenabulum gondwanense</name>
    <dbReference type="NCBI Taxonomy" id="520767"/>
    <lineage>
        <taxon>Bacteria</taxon>
        <taxon>Bacillati</taxon>
        <taxon>Bacillota</taxon>
        <taxon>Clostridia</taxon>
        <taxon>Thermosediminibacterales</taxon>
        <taxon>Thermosediminibacteraceae</taxon>
        <taxon>Thermovenabulum</taxon>
    </lineage>
</organism>
<dbReference type="PANTHER" id="PTHR11706:SF33">
    <property type="entry name" value="NATURAL RESISTANCE-ASSOCIATED MACROPHAGE PROTEIN 2"/>
    <property type="match status" value="1"/>
</dbReference>
<dbReference type="Proteomes" id="UP000075737">
    <property type="component" value="Unassembled WGS sequence"/>
</dbReference>
<comment type="subcellular location">
    <subcellularLocation>
        <location evidence="1">Membrane</location>
        <topology evidence="1">Multi-pass membrane protein</topology>
    </subcellularLocation>
</comment>
<dbReference type="EMBL" id="LOHZ01000030">
    <property type="protein sequence ID" value="KYO66106.1"/>
    <property type="molecule type" value="Genomic_DNA"/>
</dbReference>
<accession>A0A162MHW9</accession>
<evidence type="ECO:0000256" key="3">
    <source>
        <dbReference type="ARBA" id="ARBA00022692"/>
    </source>
</evidence>
<dbReference type="GO" id="GO:0015086">
    <property type="term" value="F:cadmium ion transmembrane transporter activity"/>
    <property type="evidence" value="ECO:0007669"/>
    <property type="project" value="TreeGrafter"/>
</dbReference>
<reference evidence="7 8" key="1">
    <citation type="submission" date="2015-12" db="EMBL/GenBank/DDBJ databases">
        <title>Draft genome of Thermovenabulum gondwanense isolated from a red thermophilic microbial mat colonisisng an outflow channel of a bore well.</title>
        <authorList>
            <person name="Patel B.K."/>
        </authorList>
    </citation>
    <scope>NUCLEOTIDE SEQUENCE [LARGE SCALE GENOMIC DNA]</scope>
    <source>
        <strain evidence="7 8">R270</strain>
    </source>
</reference>
<proteinExistence type="predicted"/>
<feature type="transmembrane region" description="Helical" evidence="6">
    <location>
        <begin position="231"/>
        <end position="253"/>
    </location>
</feature>
<dbReference type="Pfam" id="PF01566">
    <property type="entry name" value="Nramp"/>
    <property type="match status" value="1"/>
</dbReference>
<evidence type="ECO:0000313" key="7">
    <source>
        <dbReference type="EMBL" id="KYO66106.1"/>
    </source>
</evidence>
<evidence type="ECO:0000256" key="4">
    <source>
        <dbReference type="ARBA" id="ARBA00022989"/>
    </source>
</evidence>
<keyword evidence="5 6" id="KW-0472">Membrane</keyword>
<evidence type="ECO:0000256" key="5">
    <source>
        <dbReference type="ARBA" id="ARBA00023136"/>
    </source>
</evidence>
<feature type="transmembrane region" description="Helical" evidence="6">
    <location>
        <begin position="150"/>
        <end position="170"/>
    </location>
</feature>
<dbReference type="PANTHER" id="PTHR11706">
    <property type="entry name" value="SOLUTE CARRIER PROTEIN FAMILY 11 MEMBER"/>
    <property type="match status" value="1"/>
</dbReference>
<dbReference type="NCBIfam" id="NF037982">
    <property type="entry name" value="Nramp_1"/>
    <property type="match status" value="1"/>
</dbReference>
<keyword evidence="8" id="KW-1185">Reference proteome</keyword>
<feature type="transmembrane region" description="Helical" evidence="6">
    <location>
        <begin position="281"/>
        <end position="303"/>
    </location>
</feature>
<dbReference type="GO" id="GO:0005384">
    <property type="term" value="F:manganese ion transmembrane transporter activity"/>
    <property type="evidence" value="ECO:0007669"/>
    <property type="project" value="TreeGrafter"/>
</dbReference>
<feature type="transmembrane region" description="Helical" evidence="6">
    <location>
        <begin position="324"/>
        <end position="342"/>
    </location>
</feature>
<feature type="transmembrane region" description="Helical" evidence="6">
    <location>
        <begin position="44"/>
        <end position="63"/>
    </location>
</feature>
<evidence type="ECO:0000256" key="6">
    <source>
        <dbReference type="SAM" id="Phobius"/>
    </source>
</evidence>
<feature type="transmembrane region" description="Helical" evidence="6">
    <location>
        <begin position="92"/>
        <end position="113"/>
    </location>
</feature>
<evidence type="ECO:0000256" key="2">
    <source>
        <dbReference type="ARBA" id="ARBA00022448"/>
    </source>
</evidence>
<dbReference type="PATRIC" id="fig|520767.4.peg.1397"/>
<dbReference type="GO" id="GO:0034755">
    <property type="term" value="P:iron ion transmembrane transport"/>
    <property type="evidence" value="ECO:0007669"/>
    <property type="project" value="TreeGrafter"/>
</dbReference>
<keyword evidence="3 6" id="KW-0812">Transmembrane</keyword>